<organism evidence="2 3">
    <name type="scientific">Rhodoferax saidenbachensis</name>
    <dbReference type="NCBI Taxonomy" id="1484693"/>
    <lineage>
        <taxon>Bacteria</taxon>
        <taxon>Pseudomonadati</taxon>
        <taxon>Pseudomonadota</taxon>
        <taxon>Betaproteobacteria</taxon>
        <taxon>Burkholderiales</taxon>
        <taxon>Comamonadaceae</taxon>
        <taxon>Rhodoferax</taxon>
    </lineage>
</organism>
<gene>
    <name evidence="2" type="ORF">J2X15_003742</name>
</gene>
<dbReference type="InterPro" id="IPR011047">
    <property type="entry name" value="Quinoprotein_ADH-like_sf"/>
</dbReference>
<name>A0ABU1ZSC0_9BURK</name>
<evidence type="ECO:0000313" key="3">
    <source>
        <dbReference type="Proteomes" id="UP001268089"/>
    </source>
</evidence>
<feature type="domain" description="DUF4394" evidence="1">
    <location>
        <begin position="54"/>
        <end position="291"/>
    </location>
</feature>
<sequence>MSEEVAVMKFNASNVYGVGAVLALAVLAGCASVPEGQGAAHKETLHVLTQKMELLTINVGQPDKVLQRTLVTGALTGETLVGMDYRVSKGMLFALSSAGRLYTLDVPTGVLTVVGSVAGVALQGSSFGVDFNPVADRVRVVSASGQNLRLHPDTGALVATDTPLSYAPGDPQAGQQPEVVAAGYTYNKKDDKLTTNYAIDRRAGMLVTQGSVEGVQPVVSPNTGQLRTVGPLGTGPLLDASLDIADVSGIAFAAVRSTSHPTTKLYTVDLSSGKATLVGTLADGAPILGLAVEP</sequence>
<comment type="caution">
    <text evidence="2">The sequence shown here is derived from an EMBL/GenBank/DDBJ whole genome shotgun (WGS) entry which is preliminary data.</text>
</comment>
<dbReference type="EMBL" id="JAVDXO010000011">
    <property type="protein sequence ID" value="MDR7308430.1"/>
    <property type="molecule type" value="Genomic_DNA"/>
</dbReference>
<accession>A0ABU1ZSC0</accession>
<dbReference type="Proteomes" id="UP001268089">
    <property type="component" value="Unassembled WGS sequence"/>
</dbReference>
<dbReference type="Pfam" id="PF14339">
    <property type="entry name" value="DUF4394"/>
    <property type="match status" value="1"/>
</dbReference>
<protein>
    <recommendedName>
        <fullName evidence="1">DUF4394 domain-containing protein</fullName>
    </recommendedName>
</protein>
<dbReference type="SUPFAM" id="SSF50998">
    <property type="entry name" value="Quinoprotein alcohol dehydrogenase-like"/>
    <property type="match status" value="1"/>
</dbReference>
<evidence type="ECO:0000313" key="2">
    <source>
        <dbReference type="EMBL" id="MDR7308430.1"/>
    </source>
</evidence>
<dbReference type="RefSeq" id="WP_310345733.1">
    <property type="nucleotide sequence ID" value="NZ_JAVDXO010000011.1"/>
</dbReference>
<keyword evidence="3" id="KW-1185">Reference proteome</keyword>
<reference evidence="2 3" key="1">
    <citation type="submission" date="2023-07" db="EMBL/GenBank/DDBJ databases">
        <title>Sorghum-associated microbial communities from plants grown in Nebraska, USA.</title>
        <authorList>
            <person name="Schachtman D."/>
        </authorList>
    </citation>
    <scope>NUCLEOTIDE SEQUENCE [LARGE SCALE GENOMIC DNA]</scope>
    <source>
        <strain evidence="2 3">BE308</strain>
    </source>
</reference>
<dbReference type="InterPro" id="IPR025507">
    <property type="entry name" value="DUF4394"/>
</dbReference>
<evidence type="ECO:0000259" key="1">
    <source>
        <dbReference type="Pfam" id="PF14339"/>
    </source>
</evidence>
<proteinExistence type="predicted"/>